<proteinExistence type="predicted"/>
<keyword evidence="2" id="KW-1185">Reference proteome</keyword>
<sequence length="67" mass="7354">MTCPSSFPLSIPLDREDETFEDRHVLISELRSPLKSASVVLQKTSQRSVGVRRAFNVATVSGHVSIA</sequence>
<dbReference type="EMBL" id="UYYB01098933">
    <property type="protein sequence ID" value="VDM77320.1"/>
    <property type="molecule type" value="Genomic_DNA"/>
</dbReference>
<gene>
    <name evidence="1" type="ORF">SVUK_LOCUS12318</name>
</gene>
<dbReference type="AlphaFoldDB" id="A0A3P7IW84"/>
<accession>A0A3P7IW84</accession>
<name>A0A3P7IW84_STRVU</name>
<evidence type="ECO:0000313" key="2">
    <source>
        <dbReference type="Proteomes" id="UP000270094"/>
    </source>
</evidence>
<organism evidence="1 2">
    <name type="scientific">Strongylus vulgaris</name>
    <name type="common">Blood worm</name>
    <dbReference type="NCBI Taxonomy" id="40348"/>
    <lineage>
        <taxon>Eukaryota</taxon>
        <taxon>Metazoa</taxon>
        <taxon>Ecdysozoa</taxon>
        <taxon>Nematoda</taxon>
        <taxon>Chromadorea</taxon>
        <taxon>Rhabditida</taxon>
        <taxon>Rhabditina</taxon>
        <taxon>Rhabditomorpha</taxon>
        <taxon>Strongyloidea</taxon>
        <taxon>Strongylidae</taxon>
        <taxon>Strongylus</taxon>
    </lineage>
</organism>
<protein>
    <submittedName>
        <fullName evidence="1">Uncharacterized protein</fullName>
    </submittedName>
</protein>
<evidence type="ECO:0000313" key="1">
    <source>
        <dbReference type="EMBL" id="VDM77320.1"/>
    </source>
</evidence>
<reference evidence="1 2" key="1">
    <citation type="submission" date="2018-11" db="EMBL/GenBank/DDBJ databases">
        <authorList>
            <consortium name="Pathogen Informatics"/>
        </authorList>
    </citation>
    <scope>NUCLEOTIDE SEQUENCE [LARGE SCALE GENOMIC DNA]</scope>
</reference>
<dbReference type="Proteomes" id="UP000270094">
    <property type="component" value="Unassembled WGS sequence"/>
</dbReference>